<keyword evidence="1" id="KW-0472">Membrane</keyword>
<keyword evidence="1" id="KW-0812">Transmembrane</keyword>
<comment type="caution">
    <text evidence="3">The sequence shown here is derived from an EMBL/GenBank/DDBJ whole genome shotgun (WGS) entry which is preliminary data.</text>
</comment>
<dbReference type="Pfam" id="PF04397">
    <property type="entry name" value="LytTR"/>
    <property type="match status" value="1"/>
</dbReference>
<dbReference type="InterPro" id="IPR012379">
    <property type="entry name" value="LytTR_MHYE"/>
</dbReference>
<dbReference type="PROSITE" id="PS50930">
    <property type="entry name" value="HTH_LYTTR"/>
    <property type="match status" value="1"/>
</dbReference>
<organism evidence="3 4">
    <name type="scientific">Hyphobacterium marinum</name>
    <dbReference type="NCBI Taxonomy" id="3116574"/>
    <lineage>
        <taxon>Bacteria</taxon>
        <taxon>Pseudomonadati</taxon>
        <taxon>Pseudomonadota</taxon>
        <taxon>Alphaproteobacteria</taxon>
        <taxon>Maricaulales</taxon>
        <taxon>Maricaulaceae</taxon>
        <taxon>Hyphobacterium</taxon>
    </lineage>
</organism>
<feature type="transmembrane region" description="Helical" evidence="1">
    <location>
        <begin position="57"/>
        <end position="81"/>
    </location>
</feature>
<sequence length="284" mass="31161">MTGTSSTALTADREADRRALLRAGLLCAAVIVVVYIVNSLSVGTEIVRSGDDQPGHYSWVLEGTAVTAMLILVPPVLWLGMAFPFERGRWRTALAVHLAAVLVYGALQVALMSGFRALVWPPIFDRPFGYGDTLWGTFVYEFRKQAAAYLGFQLILSTSRTMERLRLEARAARQDARAEQRITLKCGGRTIFAEAADFRVARAAGNYVEASFGTREHLARMTLAELETLLREAGIDAVRVHRSWLVNRAAITEITPTGEGDVTITLTGGDEVPGSRRYRAGLED</sequence>
<dbReference type="SMART" id="SM00850">
    <property type="entry name" value="LytTR"/>
    <property type="match status" value="1"/>
</dbReference>
<keyword evidence="3" id="KW-0238">DNA-binding</keyword>
<protein>
    <submittedName>
        <fullName evidence="3">LytTR family DNA-binding domain-containing protein</fullName>
    </submittedName>
</protein>
<evidence type="ECO:0000259" key="2">
    <source>
        <dbReference type="PROSITE" id="PS50930"/>
    </source>
</evidence>
<feature type="domain" description="HTH LytTR-type" evidence="2">
    <location>
        <begin position="182"/>
        <end position="284"/>
    </location>
</feature>
<dbReference type="GO" id="GO:0003677">
    <property type="term" value="F:DNA binding"/>
    <property type="evidence" value="ECO:0007669"/>
    <property type="project" value="UniProtKB-KW"/>
</dbReference>
<dbReference type="Gene3D" id="2.40.50.1020">
    <property type="entry name" value="LytTr DNA-binding domain"/>
    <property type="match status" value="1"/>
</dbReference>
<dbReference type="InterPro" id="IPR046947">
    <property type="entry name" value="LytR-like"/>
</dbReference>
<dbReference type="PIRSF" id="PIRSF031767">
    <property type="entry name" value="MHYE_LytTR"/>
    <property type="match status" value="1"/>
</dbReference>
<reference evidence="3 4" key="1">
    <citation type="submission" date="2024-01" db="EMBL/GenBank/DDBJ databases">
        <title>Hyphobacterium bacterium isolated from marine sediment.</title>
        <authorList>
            <person name="Zhao S."/>
        </authorList>
    </citation>
    <scope>NUCLEOTIDE SEQUENCE [LARGE SCALE GENOMIC DNA]</scope>
    <source>
        <strain evidence="3 4">Y60-23</strain>
    </source>
</reference>
<dbReference type="RefSeq" id="WP_330194996.1">
    <property type="nucleotide sequence ID" value="NZ_JAZDRO010000001.1"/>
</dbReference>
<keyword evidence="1" id="KW-1133">Transmembrane helix</keyword>
<evidence type="ECO:0000313" key="4">
    <source>
        <dbReference type="Proteomes" id="UP001310692"/>
    </source>
</evidence>
<proteinExistence type="predicted"/>
<dbReference type="InterPro" id="IPR007492">
    <property type="entry name" value="LytTR_DNA-bd_dom"/>
</dbReference>
<feature type="transmembrane region" description="Helical" evidence="1">
    <location>
        <begin position="93"/>
        <end position="115"/>
    </location>
</feature>
<accession>A0ABU7LV65</accession>
<keyword evidence="4" id="KW-1185">Reference proteome</keyword>
<dbReference type="EMBL" id="JAZDRO010000001">
    <property type="protein sequence ID" value="MEE2565461.1"/>
    <property type="molecule type" value="Genomic_DNA"/>
</dbReference>
<dbReference type="PANTHER" id="PTHR37299:SF1">
    <property type="entry name" value="STAGE 0 SPORULATION PROTEIN A HOMOLOG"/>
    <property type="match status" value="1"/>
</dbReference>
<dbReference type="PANTHER" id="PTHR37299">
    <property type="entry name" value="TRANSCRIPTIONAL REGULATOR-RELATED"/>
    <property type="match status" value="1"/>
</dbReference>
<name>A0ABU7LV65_9PROT</name>
<gene>
    <name evidence="3" type="ORF">V0U35_02115</name>
</gene>
<evidence type="ECO:0000256" key="1">
    <source>
        <dbReference type="SAM" id="Phobius"/>
    </source>
</evidence>
<dbReference type="Proteomes" id="UP001310692">
    <property type="component" value="Unassembled WGS sequence"/>
</dbReference>
<evidence type="ECO:0000313" key="3">
    <source>
        <dbReference type="EMBL" id="MEE2565461.1"/>
    </source>
</evidence>
<feature type="transmembrane region" description="Helical" evidence="1">
    <location>
        <begin position="19"/>
        <end position="37"/>
    </location>
</feature>